<sequence>MSRYLFLILSLLCLLLSFSVFAGEISAGFMYSFSGNYLFSGEFNTLGLIKNAPNAVSGFSLALITDFANYYISLGGIAKYDIKLEIGTVSLFGMGGMLAPINGFGFEKITSIIRIGAKYYFGDISITSGLFSFYLIDNTKVEGIEFSIGYIF</sequence>
<dbReference type="HOGENOM" id="CLU_1737811_0_0_0"/>
<evidence type="ECO:0000313" key="2">
    <source>
        <dbReference type="Proteomes" id="UP000002415"/>
    </source>
</evidence>
<organism evidence="1 2">
    <name type="scientific">Fervidobacterium nodosum (strain ATCC 35602 / DSM 5306 / Rt17-B1)</name>
    <dbReference type="NCBI Taxonomy" id="381764"/>
    <lineage>
        <taxon>Bacteria</taxon>
        <taxon>Thermotogati</taxon>
        <taxon>Thermotogota</taxon>
        <taxon>Thermotogae</taxon>
        <taxon>Thermotogales</taxon>
        <taxon>Fervidobacteriaceae</taxon>
        <taxon>Fervidobacterium</taxon>
    </lineage>
</organism>
<proteinExistence type="predicted"/>
<protein>
    <recommendedName>
        <fullName evidence="3">Outer membrane protein beta-barrel domain-containing protein</fullName>
    </recommendedName>
</protein>
<dbReference type="STRING" id="381764.Fnod_0705"/>
<keyword evidence="2" id="KW-1185">Reference proteome</keyword>
<dbReference type="RefSeq" id="WP_011993879.1">
    <property type="nucleotide sequence ID" value="NC_009718.1"/>
</dbReference>
<evidence type="ECO:0000313" key="1">
    <source>
        <dbReference type="EMBL" id="ABS60560.1"/>
    </source>
</evidence>
<name>A7HKX7_FERNB</name>
<evidence type="ECO:0008006" key="3">
    <source>
        <dbReference type="Google" id="ProtNLM"/>
    </source>
</evidence>
<gene>
    <name evidence="1" type="ordered locus">Fnod_0705</name>
</gene>
<dbReference type="EMBL" id="CP000771">
    <property type="protein sequence ID" value="ABS60560.1"/>
    <property type="molecule type" value="Genomic_DNA"/>
</dbReference>
<dbReference type="Proteomes" id="UP000002415">
    <property type="component" value="Chromosome"/>
</dbReference>
<reference evidence="1 2" key="2">
    <citation type="journal article" date="2009" name="Proc. Natl. Acad. Sci. U.S.A.">
        <title>On the chimeric nature, thermophilic origin, and phylogenetic placement of the Thermotogales.</title>
        <authorList>
            <person name="Zhaxybayeva O."/>
            <person name="Swithers K.S."/>
            <person name="Lapierre P."/>
            <person name="Fournier G.P."/>
            <person name="Bickhart D.M."/>
            <person name="DeBoy R.T."/>
            <person name="Nelson K.E."/>
            <person name="Nesbo C.L."/>
            <person name="Doolittle W.F."/>
            <person name="Gogarten J.P."/>
            <person name="Noll K.M."/>
        </authorList>
    </citation>
    <scope>NUCLEOTIDE SEQUENCE [LARGE SCALE GENOMIC DNA]</scope>
    <source>
        <strain evidence="2">ATCC 35602 / DSM 5306 / Rt17-B1</strain>
    </source>
</reference>
<accession>A7HKX7</accession>
<dbReference type="AlphaFoldDB" id="A7HKX7"/>
<reference evidence="1 2" key="1">
    <citation type="submission" date="2007-07" db="EMBL/GenBank/DDBJ databases">
        <title>Complete sequence of Fervidobacterium nodosum Rt17-B1.</title>
        <authorList>
            <consortium name="US DOE Joint Genome Institute"/>
            <person name="Copeland A."/>
            <person name="Lucas S."/>
            <person name="Lapidus A."/>
            <person name="Barry K."/>
            <person name="Glavina del Rio T."/>
            <person name="Dalin E."/>
            <person name="Tice H."/>
            <person name="Pitluck S."/>
            <person name="Saunders E."/>
            <person name="Brettin T."/>
            <person name="Bruce D."/>
            <person name="Detter J.C."/>
            <person name="Han C."/>
            <person name="Schmutz J."/>
            <person name="Larimer F."/>
            <person name="Land M."/>
            <person name="Hauser L."/>
            <person name="Kyrpides N."/>
            <person name="Mikhailova N."/>
            <person name="Nelson K."/>
            <person name="Gogarten J.P."/>
            <person name="Noll K."/>
            <person name="Richardson P."/>
        </authorList>
    </citation>
    <scope>NUCLEOTIDE SEQUENCE [LARGE SCALE GENOMIC DNA]</scope>
    <source>
        <strain evidence="2">ATCC 35602 / DSM 5306 / Rt17-B1</strain>
    </source>
</reference>
<dbReference type="KEGG" id="fno:Fnod_0705"/>